<evidence type="ECO:0000313" key="1">
    <source>
        <dbReference type="EMBL" id="CAH9133741.1"/>
    </source>
</evidence>
<comment type="caution">
    <text evidence="1">The sequence shown here is derived from an EMBL/GenBank/DDBJ whole genome shotgun (WGS) entry which is preliminary data.</text>
</comment>
<dbReference type="SUPFAM" id="SSF48056">
    <property type="entry name" value="Di-copper centre-containing domain"/>
    <property type="match status" value="1"/>
</dbReference>
<dbReference type="AlphaFoldDB" id="A0AAV0FE34"/>
<reference evidence="1" key="1">
    <citation type="submission" date="2022-07" db="EMBL/GenBank/DDBJ databases">
        <authorList>
            <person name="Macas J."/>
            <person name="Novak P."/>
            <person name="Neumann P."/>
        </authorList>
    </citation>
    <scope>NUCLEOTIDE SEQUENCE</scope>
</reference>
<evidence type="ECO:0000313" key="2">
    <source>
        <dbReference type="Proteomes" id="UP001152523"/>
    </source>
</evidence>
<dbReference type="InterPro" id="IPR008922">
    <property type="entry name" value="Di-copper_centre_dom_sf"/>
</dbReference>
<dbReference type="Proteomes" id="UP001152523">
    <property type="component" value="Unassembled WGS sequence"/>
</dbReference>
<dbReference type="Gene3D" id="1.10.1280.10">
    <property type="entry name" value="Di-copper center containing domain from catechol oxidase"/>
    <property type="match status" value="1"/>
</dbReference>
<dbReference type="EMBL" id="CAMAPF010000977">
    <property type="protein sequence ID" value="CAH9133741.1"/>
    <property type="molecule type" value="Genomic_DNA"/>
</dbReference>
<keyword evidence="2" id="KW-1185">Reference proteome</keyword>
<feature type="non-terminal residue" evidence="1">
    <location>
        <position position="105"/>
    </location>
</feature>
<accession>A0AAV0FE34</accession>
<name>A0AAV0FE34_9ASTE</name>
<protein>
    <submittedName>
        <fullName evidence="1">Uncharacterized protein</fullName>
    </submittedName>
</protein>
<gene>
    <name evidence="1" type="ORF">CEPIT_LOCUS33178</name>
</gene>
<proteinExistence type="predicted"/>
<organism evidence="1 2">
    <name type="scientific">Cuscuta epithymum</name>
    <dbReference type="NCBI Taxonomy" id="186058"/>
    <lineage>
        <taxon>Eukaryota</taxon>
        <taxon>Viridiplantae</taxon>
        <taxon>Streptophyta</taxon>
        <taxon>Embryophyta</taxon>
        <taxon>Tracheophyta</taxon>
        <taxon>Spermatophyta</taxon>
        <taxon>Magnoliopsida</taxon>
        <taxon>eudicotyledons</taxon>
        <taxon>Gunneridae</taxon>
        <taxon>Pentapetalae</taxon>
        <taxon>asterids</taxon>
        <taxon>lamiids</taxon>
        <taxon>Solanales</taxon>
        <taxon>Convolvulaceae</taxon>
        <taxon>Cuscuteae</taxon>
        <taxon>Cuscuta</taxon>
        <taxon>Cuscuta subgen. Cuscuta</taxon>
    </lineage>
</organism>
<sequence length="105" mass="11291">MLVGLGGLYGYGAITNPLAFAEPISASKCGPVQLPKTADQSLNCCPPLPGGEANIVDFKLPYRPTTMRVRPAAHLAANDEAYVEKFTRAVDLMKALPDDDPRSFR</sequence>